<evidence type="ECO:0000256" key="5">
    <source>
        <dbReference type="ARBA" id="ARBA00023002"/>
    </source>
</evidence>
<keyword evidence="9" id="KW-1185">Reference proteome</keyword>
<proteinExistence type="inferred from homology"/>
<dbReference type="Proteomes" id="UP000095003">
    <property type="component" value="Unassembled WGS sequence"/>
</dbReference>
<dbReference type="SUPFAM" id="SSF55469">
    <property type="entry name" value="FMN-dependent nitroreductase-like"/>
    <property type="match status" value="1"/>
</dbReference>
<accession>A0A1E3ANH4</accession>
<dbReference type="Gene3D" id="3.40.109.10">
    <property type="entry name" value="NADH Oxidase"/>
    <property type="match status" value="1"/>
</dbReference>
<keyword evidence="4" id="KW-0288">FMN</keyword>
<dbReference type="PANTHER" id="PTHR43673:SF2">
    <property type="entry name" value="NITROREDUCTASE"/>
    <property type="match status" value="1"/>
</dbReference>
<organism evidence="7 10">
    <name type="scientific">Eisenbergiella tayi</name>
    <dbReference type="NCBI Taxonomy" id="1432052"/>
    <lineage>
        <taxon>Bacteria</taxon>
        <taxon>Bacillati</taxon>
        <taxon>Bacillota</taxon>
        <taxon>Clostridia</taxon>
        <taxon>Lachnospirales</taxon>
        <taxon>Lachnospiraceae</taxon>
        <taxon>Eisenbergiella</taxon>
    </lineage>
</organism>
<comment type="caution">
    <text evidence="7">The sequence shown here is derived from an EMBL/GenBank/DDBJ whole genome shotgun (WGS) entry which is preliminary data.</text>
</comment>
<evidence type="ECO:0000313" key="7">
    <source>
        <dbReference type="EMBL" id="ODM10250.1"/>
    </source>
</evidence>
<dbReference type="EMBL" id="MEHD01000019">
    <property type="protein sequence ID" value="ODR58554.1"/>
    <property type="molecule type" value="Genomic_DNA"/>
</dbReference>
<dbReference type="EC" id="1.-.-.-" evidence="7"/>
<evidence type="ECO:0000256" key="2">
    <source>
        <dbReference type="ARBA" id="ARBA00007118"/>
    </source>
</evidence>
<dbReference type="CDD" id="cd02150">
    <property type="entry name" value="nitroreductase"/>
    <property type="match status" value="1"/>
</dbReference>
<dbReference type="GO" id="GO:0016491">
    <property type="term" value="F:oxidoreductase activity"/>
    <property type="evidence" value="ECO:0007669"/>
    <property type="project" value="UniProtKB-KW"/>
</dbReference>
<dbReference type="EMBL" id="MCGI01000004">
    <property type="protein sequence ID" value="ODM10250.1"/>
    <property type="molecule type" value="Genomic_DNA"/>
</dbReference>
<keyword evidence="3" id="KW-0285">Flavoprotein</keyword>
<evidence type="ECO:0000313" key="10">
    <source>
        <dbReference type="Proteomes" id="UP000095003"/>
    </source>
</evidence>
<dbReference type="InterPro" id="IPR000415">
    <property type="entry name" value="Nitroreductase-like"/>
</dbReference>
<evidence type="ECO:0000259" key="6">
    <source>
        <dbReference type="Pfam" id="PF00881"/>
    </source>
</evidence>
<sequence>MNTSEAIRARRSIRKYKKGTVIPKEHIHQMLEAAMMAPSACNTRPWEFVVVETEEIREQIMKSHPYTQMLKTASLAIVVCGRPDLQESVCAGFWPQDCGAAIQNLLLQAKELGYGTCWCGCYPVMERVKELQEILSVTSQPLAVIAVGEADEEPAARGFYDETRVKFL</sequence>
<keyword evidence="5 7" id="KW-0560">Oxidoreductase</keyword>
<dbReference type="RefSeq" id="WP_009250266.1">
    <property type="nucleotide sequence ID" value="NZ_CABMHK010000129.1"/>
</dbReference>
<dbReference type="AlphaFoldDB" id="A0A1E3ANH4"/>
<gene>
    <name evidence="7" type="primary">yodC</name>
    <name evidence="7" type="ORF">BEH84_04622</name>
    <name evidence="8" type="ORF">BEI63_08600</name>
</gene>
<comment type="similarity">
    <text evidence="2">Belongs to the nitroreductase family.</text>
</comment>
<comment type="cofactor">
    <cofactor evidence="1">
        <name>FMN</name>
        <dbReference type="ChEBI" id="CHEBI:58210"/>
    </cofactor>
</comment>
<reference evidence="7 10" key="1">
    <citation type="submission" date="2016-07" db="EMBL/GenBank/DDBJ databases">
        <title>Characterization of isolates of Eisenbergiella tayi derived from blood cultures, using whole genome sequencing.</title>
        <authorList>
            <person name="Burdz T."/>
            <person name="Wiebe D."/>
            <person name="Huynh C."/>
            <person name="Bernard K."/>
        </authorList>
    </citation>
    <scope>NUCLEOTIDE SEQUENCE [LARGE SCALE GENOMIC DNA]</scope>
    <source>
        <strain evidence="7 10">NML 120489</strain>
    </source>
</reference>
<evidence type="ECO:0000256" key="3">
    <source>
        <dbReference type="ARBA" id="ARBA00022630"/>
    </source>
</evidence>
<reference evidence="8 9" key="2">
    <citation type="submission" date="2016-08" db="EMBL/GenBank/DDBJ databases">
        <title>Characterization of Isolates of Eisenbergiella tayi Derived from Blood Cultures, Using Whole Genome Sequencing.</title>
        <authorList>
            <person name="Bernier A.-M."/>
            <person name="Burdz T."/>
            <person name="Wiebe D."/>
            <person name="Bernard K."/>
        </authorList>
    </citation>
    <scope>NUCLEOTIDE SEQUENCE [LARGE SCALE GENOMIC DNA]</scope>
    <source>
        <strain evidence="8 9">NML120146</strain>
    </source>
</reference>
<dbReference type="PANTHER" id="PTHR43673">
    <property type="entry name" value="NAD(P)H NITROREDUCTASE YDGI-RELATED"/>
    <property type="match status" value="1"/>
</dbReference>
<evidence type="ECO:0000256" key="1">
    <source>
        <dbReference type="ARBA" id="ARBA00001917"/>
    </source>
</evidence>
<feature type="domain" description="Nitroreductase" evidence="6">
    <location>
        <begin position="95"/>
        <end position="148"/>
    </location>
</feature>
<evidence type="ECO:0000313" key="9">
    <source>
        <dbReference type="Proteomes" id="UP000094869"/>
    </source>
</evidence>
<feature type="domain" description="Nitroreductase" evidence="6">
    <location>
        <begin position="7"/>
        <end position="61"/>
    </location>
</feature>
<evidence type="ECO:0000313" key="8">
    <source>
        <dbReference type="EMBL" id="ODR58554.1"/>
    </source>
</evidence>
<dbReference type="PATRIC" id="fig|1432052.3.peg.5122"/>
<dbReference type="InterPro" id="IPR029479">
    <property type="entry name" value="Nitroreductase"/>
</dbReference>
<dbReference type="Proteomes" id="UP000094869">
    <property type="component" value="Unassembled WGS sequence"/>
</dbReference>
<evidence type="ECO:0000256" key="4">
    <source>
        <dbReference type="ARBA" id="ARBA00022643"/>
    </source>
</evidence>
<dbReference type="Pfam" id="PF00881">
    <property type="entry name" value="Nitroreductase"/>
    <property type="match status" value="2"/>
</dbReference>
<protein>
    <submittedName>
        <fullName evidence="7 8">Nitroreductase</fullName>
        <ecNumber evidence="7">1.-.-.-</ecNumber>
    </submittedName>
</protein>
<name>A0A1E3ANH4_9FIRM</name>